<organism evidence="6 7">
    <name type="scientific">Sutcliffiella horikoshii</name>
    <dbReference type="NCBI Taxonomy" id="79883"/>
    <lineage>
        <taxon>Bacteria</taxon>
        <taxon>Bacillati</taxon>
        <taxon>Bacillota</taxon>
        <taxon>Bacilli</taxon>
        <taxon>Bacillales</taxon>
        <taxon>Bacillaceae</taxon>
        <taxon>Sutcliffiella</taxon>
    </lineage>
</organism>
<gene>
    <name evidence="6" type="ORF">FZC76_17165</name>
</gene>
<dbReference type="Gene3D" id="2.120.10.30">
    <property type="entry name" value="TolB, C-terminal domain"/>
    <property type="match status" value="2"/>
</dbReference>
<dbReference type="InterPro" id="IPR001375">
    <property type="entry name" value="Peptidase_S9_cat"/>
</dbReference>
<dbReference type="SUPFAM" id="SSF53474">
    <property type="entry name" value="alpha/beta-Hydrolases"/>
    <property type="match status" value="1"/>
</dbReference>
<dbReference type="InterPro" id="IPR011042">
    <property type="entry name" value="6-blade_b-propeller_TolB-like"/>
</dbReference>
<dbReference type="RefSeq" id="WP_148989403.1">
    <property type="nucleotide sequence ID" value="NZ_VTEV01000007.1"/>
</dbReference>
<evidence type="ECO:0000256" key="2">
    <source>
        <dbReference type="ARBA" id="ARBA00022670"/>
    </source>
</evidence>
<evidence type="ECO:0000313" key="6">
    <source>
        <dbReference type="EMBL" id="TYS65624.1"/>
    </source>
</evidence>
<comment type="similarity">
    <text evidence="1">Belongs to the peptidase S9C family.</text>
</comment>
<dbReference type="GO" id="GO:0006508">
    <property type="term" value="P:proteolysis"/>
    <property type="evidence" value="ECO:0007669"/>
    <property type="project" value="UniProtKB-KW"/>
</dbReference>
<dbReference type="PANTHER" id="PTHR42776">
    <property type="entry name" value="SERINE PEPTIDASE S9 FAMILY MEMBER"/>
    <property type="match status" value="1"/>
</dbReference>
<evidence type="ECO:0000256" key="4">
    <source>
        <dbReference type="ARBA" id="ARBA00022825"/>
    </source>
</evidence>
<feature type="domain" description="Peptidase S9 prolyl oligopeptidase catalytic" evidence="5">
    <location>
        <begin position="450"/>
        <end position="660"/>
    </location>
</feature>
<dbReference type="InterPro" id="IPR029058">
    <property type="entry name" value="AB_hydrolase_fold"/>
</dbReference>
<dbReference type="InterPro" id="IPR011659">
    <property type="entry name" value="WD40"/>
</dbReference>
<reference evidence="6 7" key="1">
    <citation type="submission" date="2019-08" db="EMBL/GenBank/DDBJ databases">
        <title>Bacillus genomes from the desert of Cuatro Cienegas, Coahuila.</title>
        <authorList>
            <person name="Olmedo-Alvarez G."/>
        </authorList>
    </citation>
    <scope>NUCLEOTIDE SEQUENCE [LARGE SCALE GENOMIC DNA]</scope>
    <source>
        <strain evidence="6 7">CH28_1T</strain>
    </source>
</reference>
<dbReference type="Pfam" id="PF07676">
    <property type="entry name" value="PD40"/>
    <property type="match status" value="3"/>
</dbReference>
<dbReference type="GO" id="GO:0004252">
    <property type="term" value="F:serine-type endopeptidase activity"/>
    <property type="evidence" value="ECO:0007669"/>
    <property type="project" value="TreeGrafter"/>
</dbReference>
<evidence type="ECO:0000313" key="7">
    <source>
        <dbReference type="Proteomes" id="UP000322524"/>
    </source>
</evidence>
<dbReference type="FunFam" id="3.40.50.1820:FF:000028">
    <property type="entry name" value="S9 family peptidase"/>
    <property type="match status" value="1"/>
</dbReference>
<dbReference type="OrthoDB" id="108903at2"/>
<accession>A0A5D4SU44</accession>
<name>A0A5D4SU44_9BACI</name>
<dbReference type="SUPFAM" id="SSF82171">
    <property type="entry name" value="DPP6 N-terminal domain-like"/>
    <property type="match status" value="1"/>
</dbReference>
<keyword evidence="2" id="KW-0645">Protease</keyword>
<sequence>MTKRKIESKDLFRLTSITDPQWDKHSRKYAFVQTTVHEEDNEYRSSIFVGDLEGNAVPFTSGKGRATSPRWSPDGSKLAFVSNRNEKSQLYVMPVNGGEAEQVTFCKNGARGPVWSPCGTKLLYSTSVESADDLHAVSCEKEEKKKPEPLVVEKMRYKSDAKGFLDKKNDHLALLDLKTKEVSLLTEGDRDYGSPAWSPDGTKIAFVANLEEDPDVSLVSDVYVMDVQTKEKKKITRSNGFFSTISFSPDGQYLGFLGHEKEFQSATLTRVWVTQLATGETHCLSENLDVEVGDVAIGDFHYGNVNPGLMWTEESEGFYFLMSDQGATGIYFGSLDGSMYPIHLPDEHVYAVSMLTDTHEAIVGVSNSTDPGELYYLDFRSQTRTQLTNVNEVWKNEVELSVAEPIRYKAPDGWDLHGWIMKPAGFEVGKKYPTILEVHGGPHAMYANTYFHEFQTLTAQGFVVLFTNPRGSHGYGQDFVDAVRGDYGGKDYLDVMAAMDYALETFDFIDENNLGITGGSYGGFMTNWVVSHTDRFKAAVTQRSISNWLSFYGVSDIGYYFSEWEVKGDMGEKVEKLWEHSPIKYVSNVNTPLLILHGERDYRCPVEQAEQLFIALKQQGKTTKFVRFPGANHELSRSGDPALRIHRLEHIKNWFVEYLEGAK</sequence>
<keyword evidence="3" id="KW-0378">Hydrolase</keyword>
<dbReference type="STRING" id="79883.GCA_001636495_03668"/>
<proteinExistence type="inferred from homology"/>
<dbReference type="Gene3D" id="3.40.50.1820">
    <property type="entry name" value="alpha/beta hydrolase"/>
    <property type="match status" value="1"/>
</dbReference>
<dbReference type="AlphaFoldDB" id="A0A5D4SU44"/>
<dbReference type="Proteomes" id="UP000322524">
    <property type="component" value="Unassembled WGS sequence"/>
</dbReference>
<dbReference type="EMBL" id="VTEV01000007">
    <property type="protein sequence ID" value="TYS65624.1"/>
    <property type="molecule type" value="Genomic_DNA"/>
</dbReference>
<protein>
    <submittedName>
        <fullName evidence="6">S9 family peptidase</fullName>
    </submittedName>
</protein>
<dbReference type="PANTHER" id="PTHR42776:SF27">
    <property type="entry name" value="DIPEPTIDYL PEPTIDASE FAMILY MEMBER 6"/>
    <property type="match status" value="1"/>
</dbReference>
<evidence type="ECO:0000259" key="5">
    <source>
        <dbReference type="Pfam" id="PF00326"/>
    </source>
</evidence>
<comment type="caution">
    <text evidence="6">The sequence shown here is derived from an EMBL/GenBank/DDBJ whole genome shotgun (WGS) entry which is preliminary data.</text>
</comment>
<keyword evidence="4" id="KW-0720">Serine protease</keyword>
<dbReference type="Pfam" id="PF00326">
    <property type="entry name" value="Peptidase_S9"/>
    <property type="match status" value="1"/>
</dbReference>
<evidence type="ECO:0000256" key="3">
    <source>
        <dbReference type="ARBA" id="ARBA00022801"/>
    </source>
</evidence>
<evidence type="ECO:0000256" key="1">
    <source>
        <dbReference type="ARBA" id="ARBA00010040"/>
    </source>
</evidence>